<dbReference type="InterPro" id="IPR031736">
    <property type="entry name" value="REXO1-like_dom"/>
</dbReference>
<dbReference type="PANTHER" id="PTHR12801:SF152">
    <property type="entry name" value="EXONUCLEASE DOMAIN-CONTAINING PROTEIN"/>
    <property type="match status" value="1"/>
</dbReference>
<dbReference type="InterPro" id="IPR012337">
    <property type="entry name" value="RNaseH-like_sf"/>
</dbReference>
<feature type="compositionally biased region" description="Polar residues" evidence="7">
    <location>
        <begin position="455"/>
        <end position="472"/>
    </location>
</feature>
<keyword evidence="4" id="KW-0378">Hydrolase</keyword>
<feature type="domain" description="Exonuclease" evidence="8">
    <location>
        <begin position="984"/>
        <end position="1143"/>
    </location>
</feature>
<feature type="compositionally biased region" description="Basic residues" evidence="7">
    <location>
        <begin position="625"/>
        <end position="638"/>
    </location>
</feature>
<feature type="region of interest" description="Disordered" evidence="7">
    <location>
        <begin position="547"/>
        <end position="569"/>
    </location>
</feature>
<evidence type="ECO:0000256" key="6">
    <source>
        <dbReference type="ARBA" id="ARBA00023242"/>
    </source>
</evidence>
<keyword evidence="6" id="KW-0539">Nucleus</keyword>
<feature type="compositionally biased region" description="Polar residues" evidence="7">
    <location>
        <begin position="520"/>
        <end position="529"/>
    </location>
</feature>
<dbReference type="EMBL" id="JAHFZB010000002">
    <property type="protein sequence ID" value="KAK6492840.1"/>
    <property type="molecule type" value="Genomic_DNA"/>
</dbReference>
<feature type="region of interest" description="Disordered" evidence="7">
    <location>
        <begin position="812"/>
        <end position="838"/>
    </location>
</feature>
<feature type="region of interest" description="Disordered" evidence="7">
    <location>
        <begin position="617"/>
        <end position="640"/>
    </location>
</feature>
<name>A0ABR1A6X9_HUSHU</name>
<accession>A0ABR1A6X9</accession>
<evidence type="ECO:0000259" key="8">
    <source>
        <dbReference type="SMART" id="SM00479"/>
    </source>
</evidence>
<evidence type="ECO:0000256" key="7">
    <source>
        <dbReference type="SAM" id="MobiDB-lite"/>
    </source>
</evidence>
<gene>
    <name evidence="9" type="ORF">HHUSO_G2249</name>
</gene>
<dbReference type="InterPro" id="IPR013520">
    <property type="entry name" value="Ribonucl_H"/>
</dbReference>
<dbReference type="Pfam" id="PF15870">
    <property type="entry name" value="EloA-BP1"/>
    <property type="match status" value="1"/>
</dbReference>
<feature type="compositionally biased region" description="Polar residues" evidence="7">
    <location>
        <begin position="812"/>
        <end position="836"/>
    </location>
</feature>
<evidence type="ECO:0000256" key="3">
    <source>
        <dbReference type="ARBA" id="ARBA00022722"/>
    </source>
</evidence>
<dbReference type="CDD" id="cd06145">
    <property type="entry name" value="REX1_like"/>
    <property type="match status" value="1"/>
</dbReference>
<protein>
    <submittedName>
        <fullName evidence="9">RNA exonuclease 1-like protein</fullName>
    </submittedName>
</protein>
<evidence type="ECO:0000313" key="9">
    <source>
        <dbReference type="EMBL" id="KAK6492840.1"/>
    </source>
</evidence>
<dbReference type="Gene3D" id="3.30.420.10">
    <property type="entry name" value="Ribonuclease H-like superfamily/Ribonuclease H"/>
    <property type="match status" value="1"/>
</dbReference>
<comment type="subcellular location">
    <subcellularLocation>
        <location evidence="1">Nucleus</location>
    </subcellularLocation>
</comment>
<evidence type="ECO:0000256" key="4">
    <source>
        <dbReference type="ARBA" id="ARBA00022801"/>
    </source>
</evidence>
<evidence type="ECO:0000256" key="1">
    <source>
        <dbReference type="ARBA" id="ARBA00004123"/>
    </source>
</evidence>
<feature type="compositionally biased region" description="Basic and acidic residues" evidence="7">
    <location>
        <begin position="500"/>
        <end position="511"/>
    </location>
</feature>
<dbReference type="SMART" id="SM00479">
    <property type="entry name" value="EXOIII"/>
    <property type="match status" value="1"/>
</dbReference>
<comment type="caution">
    <text evidence="9">The sequence shown here is derived from an EMBL/GenBank/DDBJ whole genome shotgun (WGS) entry which is preliminary data.</text>
</comment>
<dbReference type="PANTHER" id="PTHR12801">
    <property type="entry name" value="RNA EXONUCLEASE REXO1 / RECO3 FAMILY MEMBER-RELATED"/>
    <property type="match status" value="1"/>
</dbReference>
<dbReference type="SUPFAM" id="SSF53098">
    <property type="entry name" value="Ribonuclease H-like"/>
    <property type="match status" value="1"/>
</dbReference>
<dbReference type="InterPro" id="IPR034922">
    <property type="entry name" value="REX1-like_exo"/>
</dbReference>
<comment type="similarity">
    <text evidence="2">Belongs to the REXO1/REXO3 family.</text>
</comment>
<evidence type="ECO:0000256" key="2">
    <source>
        <dbReference type="ARBA" id="ARBA00006357"/>
    </source>
</evidence>
<keyword evidence="5" id="KW-0269">Exonuclease</keyword>
<keyword evidence="10" id="KW-1185">Reference proteome</keyword>
<dbReference type="InterPro" id="IPR047021">
    <property type="entry name" value="REXO1/3/4-like"/>
</dbReference>
<evidence type="ECO:0000256" key="5">
    <source>
        <dbReference type="ARBA" id="ARBA00022839"/>
    </source>
</evidence>
<reference evidence="9 10" key="1">
    <citation type="submission" date="2021-05" db="EMBL/GenBank/DDBJ databases">
        <authorList>
            <person name="Zahm M."/>
            <person name="Klopp C."/>
            <person name="Cabau C."/>
            <person name="Kuhl H."/>
            <person name="Suciu R."/>
            <person name="Ciorpac M."/>
            <person name="Holostenco D."/>
            <person name="Gessner J."/>
            <person name="Wuertz S."/>
            <person name="Hohne C."/>
            <person name="Stock M."/>
            <person name="Gislard M."/>
            <person name="Lluch J."/>
            <person name="Milhes M."/>
            <person name="Lampietro C."/>
            <person name="Lopez Roques C."/>
            <person name="Donnadieu C."/>
            <person name="Du K."/>
            <person name="Schartl M."/>
            <person name="Guiguen Y."/>
        </authorList>
    </citation>
    <scope>NUCLEOTIDE SEQUENCE [LARGE SCALE GENOMIC DNA]</scope>
    <source>
        <strain evidence="9">Hh-F2</strain>
        <tissue evidence="9">Blood</tissue>
    </source>
</reference>
<evidence type="ECO:0000313" key="10">
    <source>
        <dbReference type="Proteomes" id="UP001369086"/>
    </source>
</evidence>
<sequence>MTCKLQGTKKFVSKQLNYLWRKIGNDNVGLTPPKKYTEPLNKPHTLSEQDLSLLELYRINKAIETVKCEVEQEQKKLFHYKTLQENWDAEPCSATATSVEPKTKALEGGNKNNATFPSRTHKLEAASAYLVTSSKYVVDKSRPATDLEYDPLSNYSADLGNNNSKQCEDPKRGIKRTMEDMYGGKSEPPNKVTRDCMAWQDELGIQESDEECDLVIDIPPLVTPFKKPRASRRWMNNESQLEGSDVGAKNLLQKKPDATSALVEMETTDRVDPVKCLPVTLVISGKEGERVLGSHSVSSAVGLNQGSECKELIEVKKEGSVSSLTGSKKVIFLERSKSEMEQVPVASKPFEPLQVPVRCPTSNHAKVSTKLPQEQTDLSMLSKEKLKNKADPGMGEQLIKKKDQQKTERLSTKDMNQCLPSQQKSTVLVPQAAPFLGITMSPVQPKNQDQHITEQKSTSKNMTHCLPSQQKPSALGVPKPDPLQGEFDFAGKTASPVRPKNQDQHTAEQKSSKKYVAHSLPSSQESSTPDVPKMATICDVAVNPSSVQPQNQDQIIKVESSSESDSSDMEMYLSDNDQMEECYRIFMEANESKPEEKERSSRPVVECIELDRPDMEKKQSLLPGQKKRVAHVSKHNVRSSRQQVIVPFREPTSQLANPTRIQQLQQQASILTAAVKGGQAFVAATTGQKKTTVVAPAAPTFPSTAQTEGTITGPAAIAPATSAQQRTTYTPAKAIASRRKTNLAVEPSSKVPHDVRQRYVNMFVEEFLKTSFTVQEAFEKALAEEKAVFERSTNKIKYLSIAVNSLKRLKNQCNPSNSTDSSLQGSRGHTSASGGTLQVEKATDSAGAAFYVQLKEYVLTDEMLKVNGFPLQHPDKPAAAFFGDVSKKSTTGSLKRICCRCGATYSVTSSGKHVRKEECNYHSGKVLKKKVPGGLDTRYSCCEGAVGTPGCQVFQLHVHDGCKENLEGFVKTFSKSSLSNGNSGVFALACQMCYTTQGLELARVTVVNPSLQVVYDTFVKPDSEVIDYNTRFSGVTEDDLKRANPSIRDVQAVLLNLFSAETILIGHCFENDLFALKLFHNTVIDTSIVFPHRLGLPNKRTLRKLMADYLRRIIQENVGGHDSSEDAAACMELMLWKVKEDAKVKRW</sequence>
<keyword evidence="3" id="KW-0540">Nuclease</keyword>
<proteinExistence type="inferred from homology"/>
<dbReference type="InterPro" id="IPR036397">
    <property type="entry name" value="RNaseH_sf"/>
</dbReference>
<organism evidence="9 10">
    <name type="scientific">Huso huso</name>
    <name type="common">Beluga</name>
    <name type="synonym">Acipenser huso</name>
    <dbReference type="NCBI Taxonomy" id="61971"/>
    <lineage>
        <taxon>Eukaryota</taxon>
        <taxon>Metazoa</taxon>
        <taxon>Chordata</taxon>
        <taxon>Craniata</taxon>
        <taxon>Vertebrata</taxon>
        <taxon>Euteleostomi</taxon>
        <taxon>Actinopterygii</taxon>
        <taxon>Chondrostei</taxon>
        <taxon>Acipenseriformes</taxon>
        <taxon>Acipenseridae</taxon>
        <taxon>Huso</taxon>
    </lineage>
</organism>
<dbReference type="Proteomes" id="UP001369086">
    <property type="component" value="Unassembled WGS sequence"/>
</dbReference>
<feature type="region of interest" description="Disordered" evidence="7">
    <location>
        <begin position="440"/>
        <end position="532"/>
    </location>
</feature>
<dbReference type="Pfam" id="PF00929">
    <property type="entry name" value="RNase_T"/>
    <property type="match status" value="1"/>
</dbReference>